<evidence type="ECO:0000256" key="1">
    <source>
        <dbReference type="ARBA" id="ARBA00022801"/>
    </source>
</evidence>
<accession>A0A2D3V4Q0</accession>
<proteinExistence type="inferred from homology"/>
<protein>
    <recommendedName>
        <fullName evidence="3">AB hydrolase-1 domain-containing protein</fullName>
    </recommendedName>
</protein>
<dbReference type="GO" id="GO:0016787">
    <property type="term" value="F:hydrolase activity"/>
    <property type="evidence" value="ECO:0007669"/>
    <property type="project" value="UniProtKB-KW"/>
</dbReference>
<dbReference type="PRINTS" id="PR00412">
    <property type="entry name" value="EPOXHYDRLASE"/>
</dbReference>
<evidence type="ECO:0000256" key="2">
    <source>
        <dbReference type="ARBA" id="ARBA00038334"/>
    </source>
</evidence>
<name>A0A2D3V4Q0_9PEZI</name>
<evidence type="ECO:0000259" key="3">
    <source>
        <dbReference type="Pfam" id="PF00561"/>
    </source>
</evidence>
<dbReference type="PANTHER" id="PTHR43329">
    <property type="entry name" value="EPOXIDE HYDROLASE"/>
    <property type="match status" value="1"/>
</dbReference>
<dbReference type="AlphaFoldDB" id="A0A2D3V4Q0"/>
<comment type="similarity">
    <text evidence="2">Belongs to the AB hydrolase superfamily. Epoxide hydrolase family.</text>
</comment>
<keyword evidence="1" id="KW-0378">Hydrolase</keyword>
<sequence length="310" mass="34420">MADQTLKTLHPFLQEKDTKVSSGTVKSYSHDTGSGPVLCMVHGWPQSSYMYRHMVADLKDKITMFIPELPGYGFSSLPPKHDKRTVGSILMEALQQVFGKERPVIWCGHDRGGRIGHRLIVDANPSHNIQSAIIMDIVPTREQWRVFSNPAASAAYYHWPFLAIPAAPMLIEAMGPGTYIKHSLERAKGGNEVGTAKFKENEAIAHYCHQFSSPECIAGSCGDYAAGATEDVQEQEKDQKEGRKVKIPLLVIYSASNLGRMHDVPKVWKDWVEGELQVEGVGNGVGHYIPEEAPDEVTKLVVKWIDGQQK</sequence>
<dbReference type="Gene3D" id="3.40.50.1820">
    <property type="entry name" value="alpha/beta hydrolase"/>
    <property type="match status" value="1"/>
</dbReference>
<dbReference type="Proteomes" id="UP000225277">
    <property type="component" value="Unassembled WGS sequence"/>
</dbReference>
<dbReference type="InterPro" id="IPR029058">
    <property type="entry name" value="AB_hydrolase_fold"/>
</dbReference>
<dbReference type="InterPro" id="IPR000639">
    <property type="entry name" value="Epox_hydrolase-like"/>
</dbReference>
<dbReference type="OrthoDB" id="408373at2759"/>
<dbReference type="SUPFAM" id="SSF53474">
    <property type="entry name" value="alpha/beta-Hydrolases"/>
    <property type="match status" value="1"/>
</dbReference>
<gene>
    <name evidence="4" type="ORF">RCC_05529</name>
</gene>
<organism evidence="4 5">
    <name type="scientific">Ramularia collo-cygni</name>
    <dbReference type="NCBI Taxonomy" id="112498"/>
    <lineage>
        <taxon>Eukaryota</taxon>
        <taxon>Fungi</taxon>
        <taxon>Dikarya</taxon>
        <taxon>Ascomycota</taxon>
        <taxon>Pezizomycotina</taxon>
        <taxon>Dothideomycetes</taxon>
        <taxon>Dothideomycetidae</taxon>
        <taxon>Mycosphaerellales</taxon>
        <taxon>Mycosphaerellaceae</taxon>
        <taxon>Ramularia</taxon>
    </lineage>
</organism>
<dbReference type="EMBL" id="FJUY01000008">
    <property type="protein sequence ID" value="CZT19677.1"/>
    <property type="molecule type" value="Genomic_DNA"/>
</dbReference>
<reference evidence="4 5" key="1">
    <citation type="submission" date="2016-03" db="EMBL/GenBank/DDBJ databases">
        <authorList>
            <person name="Ploux O."/>
        </authorList>
    </citation>
    <scope>NUCLEOTIDE SEQUENCE [LARGE SCALE GENOMIC DNA]</scope>
    <source>
        <strain evidence="4 5">URUG2</strain>
    </source>
</reference>
<feature type="domain" description="AB hydrolase-1" evidence="3">
    <location>
        <begin position="36"/>
        <end position="142"/>
    </location>
</feature>
<dbReference type="InterPro" id="IPR000073">
    <property type="entry name" value="AB_hydrolase_1"/>
</dbReference>
<evidence type="ECO:0000313" key="4">
    <source>
        <dbReference type="EMBL" id="CZT19677.1"/>
    </source>
</evidence>
<dbReference type="RefSeq" id="XP_023626567.1">
    <property type="nucleotide sequence ID" value="XM_023770799.1"/>
</dbReference>
<dbReference type="STRING" id="112498.A0A2D3V4Q0"/>
<dbReference type="GeneID" id="35600687"/>
<keyword evidence="5" id="KW-1185">Reference proteome</keyword>
<evidence type="ECO:0000313" key="5">
    <source>
        <dbReference type="Proteomes" id="UP000225277"/>
    </source>
</evidence>
<dbReference type="Pfam" id="PF00561">
    <property type="entry name" value="Abhydrolase_1"/>
    <property type="match status" value="1"/>
</dbReference>